<keyword evidence="8 10" id="KW-0472">Membrane</keyword>
<dbReference type="PANTHER" id="PTHR30329:SF21">
    <property type="entry name" value="LIPOPROTEIN YIAD-RELATED"/>
    <property type="match status" value="1"/>
</dbReference>
<evidence type="ECO:0000256" key="8">
    <source>
        <dbReference type="ARBA" id="ARBA00023136"/>
    </source>
</evidence>
<evidence type="ECO:0000256" key="7">
    <source>
        <dbReference type="ARBA" id="ARBA00023114"/>
    </source>
</evidence>
<dbReference type="CDD" id="cd07185">
    <property type="entry name" value="OmpA_C-like"/>
    <property type="match status" value="1"/>
</dbReference>
<evidence type="ECO:0000256" key="10">
    <source>
        <dbReference type="PROSITE-ProRule" id="PRU00473"/>
    </source>
</evidence>
<name>A0ABS1V3S9_9PROT</name>
<keyword evidence="5 11" id="KW-0732">Signal</keyword>
<evidence type="ECO:0000256" key="6">
    <source>
        <dbReference type="ARBA" id="ARBA00023065"/>
    </source>
</evidence>
<evidence type="ECO:0000256" key="1">
    <source>
        <dbReference type="ARBA" id="ARBA00004571"/>
    </source>
</evidence>
<evidence type="ECO:0000256" key="9">
    <source>
        <dbReference type="ARBA" id="ARBA00023237"/>
    </source>
</evidence>
<dbReference type="EMBL" id="JAEUXJ010000003">
    <property type="protein sequence ID" value="MBL6455344.1"/>
    <property type="molecule type" value="Genomic_DNA"/>
</dbReference>
<feature type="signal peptide" evidence="11">
    <location>
        <begin position="1"/>
        <end position="26"/>
    </location>
</feature>
<keyword evidence="7" id="KW-0626">Porin</keyword>
<keyword evidence="4" id="KW-0812">Transmembrane</keyword>
<proteinExistence type="predicted"/>
<evidence type="ECO:0000259" key="12">
    <source>
        <dbReference type="PROSITE" id="PS51123"/>
    </source>
</evidence>
<dbReference type="RefSeq" id="WP_202825095.1">
    <property type="nucleotide sequence ID" value="NZ_JAEUXJ010000003.1"/>
</dbReference>
<dbReference type="Pfam" id="PF13505">
    <property type="entry name" value="OMP_b-brl"/>
    <property type="match status" value="1"/>
</dbReference>
<dbReference type="PRINTS" id="PR01021">
    <property type="entry name" value="OMPADOMAIN"/>
</dbReference>
<evidence type="ECO:0000256" key="4">
    <source>
        <dbReference type="ARBA" id="ARBA00022692"/>
    </source>
</evidence>
<dbReference type="InterPro" id="IPR027385">
    <property type="entry name" value="Beta-barrel_OMP"/>
</dbReference>
<evidence type="ECO:0000256" key="11">
    <source>
        <dbReference type="SAM" id="SignalP"/>
    </source>
</evidence>
<keyword evidence="2" id="KW-0813">Transport</keyword>
<dbReference type="Gene3D" id="3.30.1330.60">
    <property type="entry name" value="OmpA-like domain"/>
    <property type="match status" value="1"/>
</dbReference>
<keyword evidence="14" id="KW-1185">Reference proteome</keyword>
<dbReference type="Proteomes" id="UP000606490">
    <property type="component" value="Unassembled WGS sequence"/>
</dbReference>
<dbReference type="SUPFAM" id="SSF56925">
    <property type="entry name" value="OMPA-like"/>
    <property type="match status" value="1"/>
</dbReference>
<dbReference type="InterPro" id="IPR006665">
    <property type="entry name" value="OmpA-like"/>
</dbReference>
<gene>
    <name evidence="13" type="ORF">JMJ55_08430</name>
</gene>
<evidence type="ECO:0000256" key="2">
    <source>
        <dbReference type="ARBA" id="ARBA00022448"/>
    </source>
</evidence>
<keyword evidence="9" id="KW-0998">Cell outer membrane</keyword>
<reference evidence="13 14" key="1">
    <citation type="submission" date="2021-01" db="EMBL/GenBank/DDBJ databases">
        <title>Belnapia mucosa sp. nov. and Belnapia arida sp. nov., isolated from the Tabernas Desert (Almeria, Spain).</title>
        <authorList>
            <person name="Molina-Menor E."/>
            <person name="Vidal-Verdu A."/>
            <person name="Calonge A."/>
            <person name="Satari L."/>
            <person name="Pereto Magraner J."/>
            <person name="Porcar Miralles M."/>
        </authorList>
    </citation>
    <scope>NUCLEOTIDE SEQUENCE [LARGE SCALE GENOMIC DNA]</scope>
    <source>
        <strain evidence="13 14">T6</strain>
    </source>
</reference>
<dbReference type="PANTHER" id="PTHR30329">
    <property type="entry name" value="STATOR ELEMENT OF FLAGELLAR MOTOR COMPLEX"/>
    <property type="match status" value="1"/>
</dbReference>
<evidence type="ECO:0000256" key="5">
    <source>
        <dbReference type="ARBA" id="ARBA00022729"/>
    </source>
</evidence>
<dbReference type="InterPro" id="IPR006664">
    <property type="entry name" value="OMP_bac"/>
</dbReference>
<protein>
    <submittedName>
        <fullName evidence="13">OmpA family protein</fullName>
    </submittedName>
</protein>
<feature type="chain" id="PRO_5045322901" evidence="11">
    <location>
        <begin position="27"/>
        <end position="387"/>
    </location>
</feature>
<dbReference type="Gene3D" id="2.40.160.20">
    <property type="match status" value="1"/>
</dbReference>
<keyword evidence="6" id="KW-0406">Ion transport</keyword>
<comment type="caution">
    <text evidence="13">The sequence shown here is derived from an EMBL/GenBank/DDBJ whole genome shotgun (WGS) entry which is preliminary data.</text>
</comment>
<dbReference type="SUPFAM" id="SSF103088">
    <property type="entry name" value="OmpA-like"/>
    <property type="match status" value="1"/>
</dbReference>
<comment type="subcellular location">
    <subcellularLocation>
        <location evidence="1">Cell outer membrane</location>
        <topology evidence="1">Multi-pass membrane protein</topology>
    </subcellularLocation>
</comment>
<dbReference type="InterPro" id="IPR050330">
    <property type="entry name" value="Bact_OuterMem_StrucFunc"/>
</dbReference>
<dbReference type="Pfam" id="PF00691">
    <property type="entry name" value="OmpA"/>
    <property type="match status" value="1"/>
</dbReference>
<organism evidence="13 14">
    <name type="scientific">Belnapia mucosa</name>
    <dbReference type="NCBI Taxonomy" id="2804532"/>
    <lineage>
        <taxon>Bacteria</taxon>
        <taxon>Pseudomonadati</taxon>
        <taxon>Pseudomonadota</taxon>
        <taxon>Alphaproteobacteria</taxon>
        <taxon>Acetobacterales</taxon>
        <taxon>Roseomonadaceae</taxon>
        <taxon>Belnapia</taxon>
    </lineage>
</organism>
<sequence length="387" mass="41390">MSLKRALLATTAVALPLLAGLGTASAQPVTGLYIGAGAGANWVNSPERFEPASEGFTIGGQRNTVGKANFNTGWVGVLSLGWGFGNGLRAEIEGNYRENEVDSLRGFNLAPLSRTGGFQRSYGVMANVFYDFDFANFGLGQSVIQPYVGVGAGYALTEFSNIRGVSAGNGLVLHADDKQSIGDGSFAFQGIVGLATPLTWLGVTGLTLTAEYRFFGMLENEVKGSIRDGANRIVGNTRLETDKYNHSAMLGLRYALFQPPPAPPPVVAAPAPAPVPAPARTYLVFFDWDRADLTTRAREIIGEAAQNARRVESTRIEVAGHADRSGTPQYNQRLSERRAQAVAAELMARGIGRNEISVTAFGESRPLVPTADGVREPQNRRVEIVLR</sequence>
<feature type="domain" description="OmpA-like" evidence="12">
    <location>
        <begin position="273"/>
        <end position="387"/>
    </location>
</feature>
<keyword evidence="3" id="KW-1134">Transmembrane beta strand</keyword>
<evidence type="ECO:0000313" key="13">
    <source>
        <dbReference type="EMBL" id="MBL6455344.1"/>
    </source>
</evidence>
<accession>A0ABS1V3S9</accession>
<evidence type="ECO:0000313" key="14">
    <source>
        <dbReference type="Proteomes" id="UP000606490"/>
    </source>
</evidence>
<dbReference type="InterPro" id="IPR011250">
    <property type="entry name" value="OMP/PagP_B-barrel"/>
</dbReference>
<dbReference type="PROSITE" id="PS51123">
    <property type="entry name" value="OMPA_2"/>
    <property type="match status" value="1"/>
</dbReference>
<evidence type="ECO:0000256" key="3">
    <source>
        <dbReference type="ARBA" id="ARBA00022452"/>
    </source>
</evidence>
<dbReference type="InterPro" id="IPR036737">
    <property type="entry name" value="OmpA-like_sf"/>
</dbReference>